<evidence type="ECO:0000259" key="7">
    <source>
        <dbReference type="PROSITE" id="PS51764"/>
    </source>
</evidence>
<proteinExistence type="inferred from homology"/>
<sequence>MGPPVPARVLRLTVGLLVTLAVLAGFGVAAPGAAAQTDDPVPDLPVPGSPWFGPALDWEDDLPADYAGRLGETPSLYSQHVSYPLTDDDTTYLEQFAQQSATQGAVAVLTLEPRESLGDLTTEDAEELGELLADLHGELGSYFLVRFAPEMNGSWVSWGQQPLAYVEAFRTVAAAVHDATEHAAMVWSPVYGAGYPFGRAYGAVDLRSDRESAALDTDDDDDVDITDDPYGPYFPGDESVDWVGLTLYHFGAEYDAPSFDTDDGVGPDEEQEPTAFSINTTPRSDELQSRLDETWGYGDERRRTPFYERFAEADGRPMLMETAALWTPDAGGDSERDIKVEWWEQVFAAVDEYPLVAGISWLETSRPEAEADDLEVAWGATRTEQLVTALRRDLAAAGLDLGPVTDVLDQETANEATAQGRMPTRAELSDSMSWIAGGVGALALLFLLSGLVSRLRPDWGYRDLPGSSRDLRVDLFRGFLICTVIVTHTEVAGALSWFALNAFGAISGAEAFVALSGVVLGMVHRSQAERVGDWAASVLRWQRARKLYVTALVVVLLVWLLDLLPGSPASVVTTFTDRGTGADGADAAGHVYDLYYNAPRLLDYPPPWYAVRELLTLRMGPWVLNVLGLFVVLIALAPGLLLLLRRRLWWVVLAISWGLYAYGTAVDGHVLPSQFDDVFPLLIWQVVFVTGMVLGYHRAQVVRALTTRPGKLGVSAVVVGYSLLLVWLWAAYAGHVPHGPWPTDLFARLYDDYYVRVFLQAGRLLDLALVVVVMFAFLSAFWRPVNAAVGRVLVPLGQASLYVFVMHVFFVIAVDNVPGLDPTSPWQGVLVHLTEIALAWVMVKREFLFSVVPR</sequence>
<feature type="transmembrane region" description="Helical" evidence="6">
    <location>
        <begin position="622"/>
        <end position="643"/>
    </location>
</feature>
<keyword evidence="6" id="KW-0472">Membrane</keyword>
<dbReference type="InterPro" id="IPR022790">
    <property type="entry name" value="GH26_dom"/>
</dbReference>
<feature type="compositionally biased region" description="Acidic residues" evidence="5">
    <location>
        <begin position="260"/>
        <end position="272"/>
    </location>
</feature>
<feature type="transmembrane region" description="Helical" evidence="6">
    <location>
        <begin position="712"/>
        <end position="733"/>
    </location>
</feature>
<feature type="transmembrane region" description="Helical" evidence="6">
    <location>
        <begin position="432"/>
        <end position="455"/>
    </location>
</feature>
<accession>A0A1G9WBZ3</accession>
<feature type="transmembrane region" description="Helical" evidence="6">
    <location>
        <begin position="826"/>
        <end position="843"/>
    </location>
</feature>
<dbReference type="AlphaFoldDB" id="A0A1G9WBZ3"/>
<comment type="similarity">
    <text evidence="1 4">Belongs to the glycosyl hydrolase 26 family.</text>
</comment>
<dbReference type="SUPFAM" id="SSF51445">
    <property type="entry name" value="(Trans)glycosidases"/>
    <property type="match status" value="1"/>
</dbReference>
<evidence type="ECO:0000256" key="1">
    <source>
        <dbReference type="ARBA" id="ARBA00007754"/>
    </source>
</evidence>
<feature type="transmembrane region" description="Helical" evidence="6">
    <location>
        <begin position="678"/>
        <end position="696"/>
    </location>
</feature>
<dbReference type="PROSITE" id="PS51764">
    <property type="entry name" value="GH26"/>
    <property type="match status" value="1"/>
</dbReference>
<gene>
    <name evidence="8" type="ORF">SAMN05192576_0998</name>
</gene>
<evidence type="ECO:0000256" key="5">
    <source>
        <dbReference type="SAM" id="MobiDB-lite"/>
    </source>
</evidence>
<evidence type="ECO:0000256" key="3">
    <source>
        <dbReference type="ARBA" id="ARBA00023295"/>
    </source>
</evidence>
<keyword evidence="9" id="KW-1185">Reference proteome</keyword>
<name>A0A1G9WBZ3_9ACTN</name>
<feature type="transmembrane region" description="Helical" evidence="6">
    <location>
        <begin position="505"/>
        <end position="523"/>
    </location>
</feature>
<comment type="caution">
    <text evidence="4">Lacks conserved residue(s) required for the propagation of feature annotation.</text>
</comment>
<dbReference type="GO" id="GO:0016985">
    <property type="term" value="F:mannan endo-1,4-beta-mannosidase activity"/>
    <property type="evidence" value="ECO:0007669"/>
    <property type="project" value="InterPro"/>
</dbReference>
<feature type="transmembrane region" description="Helical" evidence="6">
    <location>
        <begin position="544"/>
        <end position="561"/>
    </location>
</feature>
<keyword evidence="3" id="KW-0326">Glycosidase</keyword>
<dbReference type="PANTHER" id="PTHR40079:SF4">
    <property type="entry name" value="GH26 DOMAIN-CONTAINING PROTEIN-RELATED"/>
    <property type="match status" value="1"/>
</dbReference>
<keyword evidence="2" id="KW-0378">Hydrolase</keyword>
<dbReference type="Pfam" id="PF10129">
    <property type="entry name" value="OpgC_C"/>
    <property type="match status" value="1"/>
</dbReference>
<dbReference type="GO" id="GO:0006080">
    <property type="term" value="P:substituted mannan metabolic process"/>
    <property type="evidence" value="ECO:0007669"/>
    <property type="project" value="InterPro"/>
</dbReference>
<evidence type="ECO:0000313" key="8">
    <source>
        <dbReference type="EMBL" id="SDM81545.1"/>
    </source>
</evidence>
<keyword evidence="6" id="KW-1133">Transmembrane helix</keyword>
<evidence type="ECO:0000256" key="2">
    <source>
        <dbReference type="ARBA" id="ARBA00022801"/>
    </source>
</evidence>
<feature type="region of interest" description="Disordered" evidence="5">
    <location>
        <begin position="258"/>
        <end position="285"/>
    </location>
</feature>
<evidence type="ECO:0000256" key="6">
    <source>
        <dbReference type="SAM" id="Phobius"/>
    </source>
</evidence>
<dbReference type="InterPro" id="IPR014550">
    <property type="entry name" value="UCP028704_OpgC"/>
</dbReference>
<dbReference type="Proteomes" id="UP000199004">
    <property type="component" value="Unassembled WGS sequence"/>
</dbReference>
<evidence type="ECO:0000256" key="4">
    <source>
        <dbReference type="PROSITE-ProRule" id="PRU01100"/>
    </source>
</evidence>
<dbReference type="EMBL" id="FNIC01000001">
    <property type="protein sequence ID" value="SDM81545.1"/>
    <property type="molecule type" value="Genomic_DNA"/>
</dbReference>
<feature type="transmembrane region" description="Helical" evidence="6">
    <location>
        <begin position="648"/>
        <end position="666"/>
    </location>
</feature>
<feature type="transmembrane region" description="Helical" evidence="6">
    <location>
        <begin position="753"/>
        <end position="780"/>
    </location>
</feature>
<evidence type="ECO:0000313" key="9">
    <source>
        <dbReference type="Proteomes" id="UP000199004"/>
    </source>
</evidence>
<reference evidence="9" key="1">
    <citation type="submission" date="2016-10" db="EMBL/GenBank/DDBJ databases">
        <authorList>
            <person name="Varghese N."/>
            <person name="Submissions S."/>
        </authorList>
    </citation>
    <scope>NUCLEOTIDE SEQUENCE [LARGE SCALE GENOMIC DNA]</scope>
    <source>
        <strain evidence="9">CGMCC 1.11147</strain>
    </source>
</reference>
<feature type="domain" description="GH26" evidence="7">
    <location>
        <begin position="35"/>
        <end position="379"/>
    </location>
</feature>
<protein>
    <recommendedName>
        <fullName evidence="7">GH26 domain-containing protein</fullName>
    </recommendedName>
</protein>
<dbReference type="STRING" id="1005944.SAMN05192576_0998"/>
<feature type="transmembrane region" description="Helical" evidence="6">
    <location>
        <begin position="792"/>
        <end position="814"/>
    </location>
</feature>
<keyword evidence="6" id="KW-0812">Transmembrane</keyword>
<dbReference type="PANTHER" id="PTHR40079">
    <property type="entry name" value="MANNAN ENDO-1,4-BETA-MANNOSIDASE E-RELATED"/>
    <property type="match status" value="1"/>
</dbReference>
<feature type="transmembrane region" description="Helical" evidence="6">
    <location>
        <begin position="475"/>
        <end position="499"/>
    </location>
</feature>
<dbReference type="Gene3D" id="3.20.20.80">
    <property type="entry name" value="Glycosidases"/>
    <property type="match status" value="1"/>
</dbReference>
<dbReference type="InterPro" id="IPR000805">
    <property type="entry name" value="Glyco_hydro_26"/>
</dbReference>
<dbReference type="InterPro" id="IPR017853">
    <property type="entry name" value="GH"/>
</dbReference>
<organism evidence="8 9">
    <name type="scientific">Nocardioides szechwanensis</name>
    <dbReference type="NCBI Taxonomy" id="1005944"/>
    <lineage>
        <taxon>Bacteria</taxon>
        <taxon>Bacillati</taxon>
        <taxon>Actinomycetota</taxon>
        <taxon>Actinomycetes</taxon>
        <taxon>Propionibacteriales</taxon>
        <taxon>Nocardioidaceae</taxon>
        <taxon>Nocardioides</taxon>
    </lineage>
</organism>